<dbReference type="PANTHER" id="PTHR47074:SF11">
    <property type="entry name" value="REVERSE TRANSCRIPTASE-LIKE PROTEIN"/>
    <property type="match status" value="1"/>
</dbReference>
<proteinExistence type="predicted"/>
<name>A0AAE2CXM1_9LAMI</name>
<reference evidence="2" key="1">
    <citation type="submission" date="2020-06" db="EMBL/GenBank/DDBJ databases">
        <authorList>
            <person name="Li T."/>
            <person name="Hu X."/>
            <person name="Zhang T."/>
            <person name="Song X."/>
            <person name="Zhang H."/>
            <person name="Dai N."/>
            <person name="Sheng W."/>
            <person name="Hou X."/>
            <person name="Wei L."/>
        </authorList>
    </citation>
    <scope>NUCLEOTIDE SEQUENCE</scope>
    <source>
        <strain evidence="2">3651</strain>
        <tissue evidence="2">Leaf</tissue>
    </source>
</reference>
<dbReference type="InterPro" id="IPR052929">
    <property type="entry name" value="RNase_H-like_EbsB-rel"/>
</dbReference>
<reference evidence="2" key="2">
    <citation type="journal article" date="2024" name="Plant">
        <title>Genomic evolution and insights into agronomic trait innovations of Sesamum species.</title>
        <authorList>
            <person name="Miao H."/>
            <person name="Wang L."/>
            <person name="Qu L."/>
            <person name="Liu H."/>
            <person name="Sun Y."/>
            <person name="Le M."/>
            <person name="Wang Q."/>
            <person name="Wei S."/>
            <person name="Zheng Y."/>
            <person name="Lin W."/>
            <person name="Duan Y."/>
            <person name="Cao H."/>
            <person name="Xiong S."/>
            <person name="Wang X."/>
            <person name="Wei L."/>
            <person name="Li C."/>
            <person name="Ma Q."/>
            <person name="Ju M."/>
            <person name="Zhao R."/>
            <person name="Li G."/>
            <person name="Mu C."/>
            <person name="Tian Q."/>
            <person name="Mei H."/>
            <person name="Zhang T."/>
            <person name="Gao T."/>
            <person name="Zhang H."/>
        </authorList>
    </citation>
    <scope>NUCLEOTIDE SEQUENCE</scope>
    <source>
        <strain evidence="2">3651</strain>
    </source>
</reference>
<evidence type="ECO:0000259" key="1">
    <source>
        <dbReference type="Pfam" id="PF13456"/>
    </source>
</evidence>
<dbReference type="GO" id="GO:0003676">
    <property type="term" value="F:nucleic acid binding"/>
    <property type="evidence" value="ECO:0007669"/>
    <property type="project" value="InterPro"/>
</dbReference>
<sequence length="161" mass="18211">MAPVVPRDRPVPCWQTPPQGVVKISFNGSVFESRSELGVDVIARDEVGDSLAWHMRNFKFPADPSFAESLAAKEALKLVIQEGWRNVILEGDFQTVINRMASIEDNSLIGPATEDIQHLVRSIPHCIVEYIPREVNSLDHKLARRAVWNEDGINHFSYFLM</sequence>
<accession>A0AAE2CXM1</accession>
<dbReference type="CDD" id="cd06222">
    <property type="entry name" value="RNase_H_like"/>
    <property type="match status" value="1"/>
</dbReference>
<comment type="caution">
    <text evidence="2">The sequence shown here is derived from an EMBL/GenBank/DDBJ whole genome shotgun (WGS) entry which is preliminary data.</text>
</comment>
<dbReference type="PANTHER" id="PTHR47074">
    <property type="entry name" value="BNAC02G40300D PROTEIN"/>
    <property type="match status" value="1"/>
</dbReference>
<organism evidence="2 3">
    <name type="scientific">Sesamum alatum</name>
    <dbReference type="NCBI Taxonomy" id="300844"/>
    <lineage>
        <taxon>Eukaryota</taxon>
        <taxon>Viridiplantae</taxon>
        <taxon>Streptophyta</taxon>
        <taxon>Embryophyta</taxon>
        <taxon>Tracheophyta</taxon>
        <taxon>Spermatophyta</taxon>
        <taxon>Magnoliopsida</taxon>
        <taxon>eudicotyledons</taxon>
        <taxon>Gunneridae</taxon>
        <taxon>Pentapetalae</taxon>
        <taxon>asterids</taxon>
        <taxon>lamiids</taxon>
        <taxon>Lamiales</taxon>
        <taxon>Pedaliaceae</taxon>
        <taxon>Sesamum</taxon>
    </lineage>
</organism>
<dbReference type="InterPro" id="IPR036397">
    <property type="entry name" value="RNaseH_sf"/>
</dbReference>
<dbReference type="InterPro" id="IPR044730">
    <property type="entry name" value="RNase_H-like_dom_plant"/>
</dbReference>
<dbReference type="SUPFAM" id="SSF53098">
    <property type="entry name" value="Ribonuclease H-like"/>
    <property type="match status" value="1"/>
</dbReference>
<protein>
    <recommendedName>
        <fullName evidence="1">RNase H type-1 domain-containing protein</fullName>
    </recommendedName>
</protein>
<dbReference type="AlphaFoldDB" id="A0AAE2CXM1"/>
<evidence type="ECO:0000313" key="2">
    <source>
        <dbReference type="EMBL" id="KAK4438347.1"/>
    </source>
</evidence>
<dbReference type="Pfam" id="PF13456">
    <property type="entry name" value="RVT_3"/>
    <property type="match status" value="1"/>
</dbReference>
<evidence type="ECO:0000313" key="3">
    <source>
        <dbReference type="Proteomes" id="UP001293254"/>
    </source>
</evidence>
<dbReference type="InterPro" id="IPR002156">
    <property type="entry name" value="RNaseH_domain"/>
</dbReference>
<keyword evidence="3" id="KW-1185">Reference proteome</keyword>
<dbReference type="InterPro" id="IPR012337">
    <property type="entry name" value="RNaseH-like_sf"/>
</dbReference>
<gene>
    <name evidence="2" type="ORF">Salat_0169000</name>
</gene>
<feature type="domain" description="RNase H type-1" evidence="1">
    <location>
        <begin position="26"/>
        <end position="146"/>
    </location>
</feature>
<dbReference type="Proteomes" id="UP001293254">
    <property type="component" value="Unassembled WGS sequence"/>
</dbReference>
<dbReference type="GO" id="GO:0004523">
    <property type="term" value="F:RNA-DNA hybrid ribonuclease activity"/>
    <property type="evidence" value="ECO:0007669"/>
    <property type="project" value="InterPro"/>
</dbReference>
<dbReference type="Gene3D" id="3.30.420.10">
    <property type="entry name" value="Ribonuclease H-like superfamily/Ribonuclease H"/>
    <property type="match status" value="1"/>
</dbReference>
<dbReference type="EMBL" id="JACGWO010000001">
    <property type="protein sequence ID" value="KAK4438347.1"/>
    <property type="molecule type" value="Genomic_DNA"/>
</dbReference>